<dbReference type="Pfam" id="PF08538">
    <property type="entry name" value="DUF1749"/>
    <property type="match status" value="1"/>
</dbReference>
<protein>
    <submittedName>
        <fullName evidence="1">Uncharacterized protein</fullName>
    </submittedName>
</protein>
<dbReference type="EMBL" id="OZ019904">
    <property type="protein sequence ID" value="CAK9198851.1"/>
    <property type="molecule type" value="Genomic_DNA"/>
</dbReference>
<reference evidence="1" key="1">
    <citation type="submission" date="2024-02" db="EMBL/GenBank/DDBJ databases">
        <authorList>
            <consortium name="ELIXIR-Norway"/>
            <consortium name="Elixir Norway"/>
        </authorList>
    </citation>
    <scope>NUCLEOTIDE SEQUENCE</scope>
</reference>
<dbReference type="Gene3D" id="3.40.50.1820">
    <property type="entry name" value="alpha/beta hydrolase"/>
    <property type="match status" value="1"/>
</dbReference>
<evidence type="ECO:0000313" key="2">
    <source>
        <dbReference type="Proteomes" id="UP001497512"/>
    </source>
</evidence>
<sequence length="190" mass="20158">MGKKASQVQDLPLTQQRLLCANLANPALAGAARGRSLVAAAAPGLSSGHGLLRAIRGRGATLATVPGLSAEHGPLRVARSCGPAATAGLRWTCGPDSSAGGQWYRSLSAYLGDDDLFSSDLSDGELRTRLGHMSRVPCQVIFSMADEYIPEYVDKAKLLKSLSNRVQATVHCIIDFIKREGPKGWDNTWG</sequence>
<dbReference type="InterPro" id="IPR029058">
    <property type="entry name" value="AB_hydrolase_fold"/>
</dbReference>
<gene>
    <name evidence="1" type="ORF">CSSPTR1EN2_LOCUS4643</name>
</gene>
<dbReference type="PANTHER" id="PTHR31591:SF1">
    <property type="entry name" value="UPF0613 PROTEIN PB24D3.06C"/>
    <property type="match status" value="1"/>
</dbReference>
<dbReference type="Proteomes" id="UP001497512">
    <property type="component" value="Chromosome 12"/>
</dbReference>
<dbReference type="PANTHER" id="PTHR31591">
    <property type="entry name" value="UPF0613 PROTEIN PB24D3.06C"/>
    <property type="match status" value="1"/>
</dbReference>
<keyword evidence="2" id="KW-1185">Reference proteome</keyword>
<organism evidence="1 2">
    <name type="scientific">Sphagnum troendelagicum</name>
    <dbReference type="NCBI Taxonomy" id="128251"/>
    <lineage>
        <taxon>Eukaryota</taxon>
        <taxon>Viridiplantae</taxon>
        <taxon>Streptophyta</taxon>
        <taxon>Embryophyta</taxon>
        <taxon>Bryophyta</taxon>
        <taxon>Sphagnophytina</taxon>
        <taxon>Sphagnopsida</taxon>
        <taxon>Sphagnales</taxon>
        <taxon>Sphagnaceae</taxon>
        <taxon>Sphagnum</taxon>
    </lineage>
</organism>
<accession>A0ABP0TKD9</accession>
<name>A0ABP0TKD9_9BRYO</name>
<dbReference type="InterPro" id="IPR013744">
    <property type="entry name" value="SidJ"/>
</dbReference>
<evidence type="ECO:0000313" key="1">
    <source>
        <dbReference type="EMBL" id="CAK9198851.1"/>
    </source>
</evidence>
<proteinExistence type="predicted"/>